<evidence type="ECO:0000313" key="1">
    <source>
        <dbReference type="EMBL" id="QTV06929.1"/>
    </source>
</evidence>
<dbReference type="GO" id="GO:0008483">
    <property type="term" value="F:transaminase activity"/>
    <property type="evidence" value="ECO:0007669"/>
    <property type="project" value="UniProtKB-KW"/>
</dbReference>
<dbReference type="InterPro" id="IPR036038">
    <property type="entry name" value="Aminotransferase-like"/>
</dbReference>
<accession>A0ABX7XGA8</accession>
<protein>
    <submittedName>
        <fullName evidence="1">Aminotransferase class IV</fullName>
    </submittedName>
</protein>
<reference evidence="2" key="2">
    <citation type="submission" date="2021-04" db="EMBL/GenBank/DDBJ databases">
        <title>Taxonomy of Flavobacteriaceae bacterium ZY171143.</title>
        <authorList>
            <person name="Li F."/>
        </authorList>
    </citation>
    <scope>NUCLEOTIDE SEQUENCE [LARGE SCALE GENOMIC DNA]</scope>
    <source>
        <strain evidence="2">ZY171143</strain>
    </source>
</reference>
<dbReference type="InterPro" id="IPR043132">
    <property type="entry name" value="BCAT-like_C"/>
</dbReference>
<dbReference type="Proteomes" id="UP000672011">
    <property type="component" value="Chromosome"/>
</dbReference>
<dbReference type="InterPro" id="IPR043131">
    <property type="entry name" value="BCAT-like_N"/>
</dbReference>
<name>A0ABX7XGA8_9FLAO</name>
<dbReference type="Gene3D" id="3.20.10.10">
    <property type="entry name" value="D-amino Acid Aminotransferase, subunit A, domain 2"/>
    <property type="match status" value="1"/>
</dbReference>
<dbReference type="InterPro" id="IPR001544">
    <property type="entry name" value="Aminotrans_IV"/>
</dbReference>
<sequence>MFQFIESICCLNRELRNIDLHQERFEKTRSVVFPDAPFMSLIEAIEIPHDLDNGKYKVRVIYGKEIESIEFIPYEIKEIETIQLHEIGNEITYEYKYADRWFFDEYIKETGCDDLVLVRANYITDAIYSNLIFFNGIEWHTPTTSLLQGTMRESLLREGKIVEKNIKTRDLKNYYSFKRINAMMNFDEAQVFDIQILLDTL</sequence>
<organism evidence="1 2">
    <name type="scientific">Faecalibacter bovis</name>
    <dbReference type="NCBI Taxonomy" id="2898187"/>
    <lineage>
        <taxon>Bacteria</taxon>
        <taxon>Pseudomonadati</taxon>
        <taxon>Bacteroidota</taxon>
        <taxon>Flavobacteriia</taxon>
        <taxon>Flavobacteriales</taxon>
        <taxon>Weeksellaceae</taxon>
        <taxon>Faecalibacter</taxon>
    </lineage>
</organism>
<proteinExistence type="predicted"/>
<reference evidence="1 2" key="1">
    <citation type="journal article" date="2021" name="Int. J. Syst. Evol. Microbiol.">
        <title>Faecalibacter bovis sp. nov., isolated from cow faeces.</title>
        <authorList>
            <person name="Li F."/>
            <person name="Zhao W."/>
            <person name="Hong Q."/>
            <person name="Shao Q."/>
            <person name="Song J."/>
            <person name="Yang S."/>
        </authorList>
    </citation>
    <scope>NUCLEOTIDE SEQUENCE [LARGE SCALE GENOMIC DNA]</scope>
    <source>
        <strain evidence="1 2">ZY171143</strain>
    </source>
</reference>
<dbReference type="EMBL" id="CP072842">
    <property type="protein sequence ID" value="QTV06929.1"/>
    <property type="molecule type" value="Genomic_DNA"/>
</dbReference>
<dbReference type="Pfam" id="PF01063">
    <property type="entry name" value="Aminotran_4"/>
    <property type="match status" value="1"/>
</dbReference>
<dbReference type="RefSeq" id="WP_230477747.1">
    <property type="nucleotide sequence ID" value="NZ_CP072842.1"/>
</dbReference>
<evidence type="ECO:0000313" key="2">
    <source>
        <dbReference type="Proteomes" id="UP000672011"/>
    </source>
</evidence>
<keyword evidence="1" id="KW-0032">Aminotransferase</keyword>
<dbReference type="Gene3D" id="3.30.470.10">
    <property type="match status" value="1"/>
</dbReference>
<keyword evidence="1" id="KW-0808">Transferase</keyword>
<keyword evidence="2" id="KW-1185">Reference proteome</keyword>
<dbReference type="SUPFAM" id="SSF56752">
    <property type="entry name" value="D-aminoacid aminotransferase-like PLP-dependent enzymes"/>
    <property type="match status" value="1"/>
</dbReference>
<gene>
    <name evidence="1" type="ORF">J9309_06385</name>
</gene>